<evidence type="ECO:0000256" key="7">
    <source>
        <dbReference type="SAM" id="MobiDB-lite"/>
    </source>
</evidence>
<keyword evidence="10" id="KW-1185">Reference proteome</keyword>
<keyword evidence="2" id="KW-0677">Repeat</keyword>
<dbReference type="Proteomes" id="UP000224567">
    <property type="component" value="Unassembled WGS sequence"/>
</dbReference>
<feature type="compositionally biased region" description="Basic and acidic residues" evidence="7">
    <location>
        <begin position="591"/>
        <end position="602"/>
    </location>
</feature>
<feature type="region of interest" description="Disordered" evidence="7">
    <location>
        <begin position="643"/>
        <end position="685"/>
    </location>
</feature>
<feature type="zinc finger region" description="C3H1-type" evidence="6">
    <location>
        <begin position="134"/>
        <end position="161"/>
    </location>
</feature>
<feature type="zinc finger region" description="C3H1-type" evidence="6">
    <location>
        <begin position="75"/>
        <end position="101"/>
    </location>
</feature>
<sequence length="685" mass="77690">MDGSMPPPPPPPPPPSTVVPAQAMGVEMAVEMVGLSAEEEEAVVKGKTDCVYFLASPFTCKKGSKCEYRHSDMARLNPRDCRYWLNGNCLNPTCAYRHPPLDGLSEARVPTAMGYSIAPMMPVAPMLQVPYASSKQSVPCKFFQQGICRNGDYCAFMHAPSFFPNRPAQPPVSTASSDTSTVKKVFGGVEKSMEVKELSDINAPTPVELPKPTRKLEIHLNKKVNTFDEKVLPPNSVVNRQHSEYKPTSIPPTSGNPFRVPNRMQQPIGIDDHRSMQYKSDGISREPSPGFDVLVDDELKGSDYYHDEDLYGGTRENVRRNEYEKGDSGDYDSVEDIERDMYRNVRGYDRIQNRRALEQLIASSEIKPGGSAHLERRRYGRVDSPERVQKSDVRHRLSRHRRDNDLKSVVDHDFSREKHFEDRTEKSSRRDVHYLPSHDNSLSGRFRGRMKLPVRSSSLADRGELWEMDRGRDRGRLISERPQLYSYQGRPRDGIKGRLQEDLNNDSRNNRVPRRRRDEINDNKSDFLRPKSLAEVKGRRTAKSNEQQPLRKRKFQKLDSTEDLSFEGPMPLKEILKRKRGGGGGMPSGGSEHDQRERKERTSMTAGNVNFPSAFTKNVSDLPIQKLENELQADEEKMVVEGAGGLGDEPVEGEDYNFDEGDPDDEFSDEDDDEFARKLGVVPRK</sequence>
<evidence type="ECO:0000313" key="9">
    <source>
        <dbReference type="EMBL" id="PHT60393.1"/>
    </source>
</evidence>
<feature type="compositionally biased region" description="Acidic residues" evidence="7">
    <location>
        <begin position="649"/>
        <end position="674"/>
    </location>
</feature>
<feature type="compositionally biased region" description="Basic and acidic residues" evidence="7">
    <location>
        <begin position="490"/>
        <end position="501"/>
    </location>
</feature>
<dbReference type="Pfam" id="PF00642">
    <property type="entry name" value="zf-CCCH"/>
    <property type="match status" value="1"/>
</dbReference>
<dbReference type="InterPro" id="IPR041686">
    <property type="entry name" value="Znf-CCCH_3"/>
</dbReference>
<evidence type="ECO:0000256" key="2">
    <source>
        <dbReference type="ARBA" id="ARBA00022737"/>
    </source>
</evidence>
<dbReference type="Gene3D" id="4.10.1000.10">
    <property type="entry name" value="Zinc finger, CCCH-type"/>
    <property type="match status" value="2"/>
</dbReference>
<keyword evidence="5" id="KW-0238">DNA-binding</keyword>
<evidence type="ECO:0000256" key="5">
    <source>
        <dbReference type="ARBA" id="ARBA00023125"/>
    </source>
</evidence>
<keyword evidence="1 6" id="KW-0479">Metal-binding</keyword>
<comment type="caution">
    <text evidence="9">The sequence shown here is derived from an EMBL/GenBank/DDBJ whole genome shotgun (WGS) entry which is preliminary data.</text>
</comment>
<dbReference type="SMART" id="SM00356">
    <property type="entry name" value="ZnF_C3H1"/>
    <property type="match status" value="3"/>
</dbReference>
<feature type="compositionally biased region" description="Basic and acidic residues" evidence="7">
    <location>
        <begin position="381"/>
        <end position="395"/>
    </location>
</feature>
<feature type="compositionally biased region" description="Basic and acidic residues" evidence="7">
    <location>
        <begin position="516"/>
        <end position="538"/>
    </location>
</feature>
<dbReference type="SUPFAM" id="SSF90229">
    <property type="entry name" value="CCCH zinc finger"/>
    <property type="match status" value="1"/>
</dbReference>
<keyword evidence="3 6" id="KW-0863">Zinc-finger</keyword>
<keyword evidence="4 6" id="KW-0862">Zinc</keyword>
<evidence type="ECO:0000256" key="6">
    <source>
        <dbReference type="PROSITE-ProRule" id="PRU00723"/>
    </source>
</evidence>
<feature type="domain" description="C3H1-type" evidence="8">
    <location>
        <begin position="45"/>
        <end position="73"/>
    </location>
</feature>
<protein>
    <recommendedName>
        <fullName evidence="8">C3H1-type domain-containing protein</fullName>
    </recommendedName>
</protein>
<dbReference type="Pfam" id="PF15663">
    <property type="entry name" value="zf-CCCH_3"/>
    <property type="match status" value="1"/>
</dbReference>
<feature type="compositionally biased region" description="Polar residues" evidence="7">
    <location>
        <begin position="603"/>
        <end position="615"/>
    </location>
</feature>
<feature type="domain" description="C3H1-type" evidence="8">
    <location>
        <begin position="134"/>
        <end position="161"/>
    </location>
</feature>
<reference evidence="10" key="2">
    <citation type="journal article" date="2017" name="J. Anim. Genet.">
        <title>Multiple reference genome sequences of hot pepper reveal the massive evolution of plant disease resistance genes by retroduplication.</title>
        <authorList>
            <person name="Kim S."/>
            <person name="Park J."/>
            <person name="Yeom S.-I."/>
            <person name="Kim Y.-M."/>
            <person name="Seo E."/>
            <person name="Kim K.-T."/>
            <person name="Kim M.-S."/>
            <person name="Lee J.M."/>
            <person name="Cheong K."/>
            <person name="Shin H.-S."/>
            <person name="Kim S.-B."/>
            <person name="Han K."/>
            <person name="Lee J."/>
            <person name="Park M."/>
            <person name="Lee H.-A."/>
            <person name="Lee H.-Y."/>
            <person name="Lee Y."/>
            <person name="Oh S."/>
            <person name="Lee J.H."/>
            <person name="Choi E."/>
            <person name="Choi E."/>
            <person name="Lee S.E."/>
            <person name="Jeon J."/>
            <person name="Kim H."/>
            <person name="Choi G."/>
            <person name="Song H."/>
            <person name="Lee J."/>
            <person name="Lee S.-C."/>
            <person name="Kwon J.-K."/>
            <person name="Lee H.-Y."/>
            <person name="Koo N."/>
            <person name="Hong Y."/>
            <person name="Kim R.W."/>
            <person name="Kang W.-H."/>
            <person name="Huh J.H."/>
            <person name="Kang B.-C."/>
            <person name="Yang T.-J."/>
            <person name="Lee Y.-H."/>
            <person name="Bennetzen J.L."/>
            <person name="Choi D."/>
        </authorList>
    </citation>
    <scope>NUCLEOTIDE SEQUENCE [LARGE SCALE GENOMIC DNA]</scope>
    <source>
        <strain evidence="10">cv. PBC81</strain>
    </source>
</reference>
<dbReference type="GO" id="GO:0008270">
    <property type="term" value="F:zinc ion binding"/>
    <property type="evidence" value="ECO:0007669"/>
    <property type="project" value="UniProtKB-KW"/>
</dbReference>
<evidence type="ECO:0000259" key="8">
    <source>
        <dbReference type="PROSITE" id="PS50103"/>
    </source>
</evidence>
<reference evidence="9 10" key="1">
    <citation type="journal article" date="2017" name="Genome Biol.">
        <title>New reference genome sequences of hot pepper reveal the massive evolution of plant disease-resistance genes by retroduplication.</title>
        <authorList>
            <person name="Kim S."/>
            <person name="Park J."/>
            <person name="Yeom S.I."/>
            <person name="Kim Y.M."/>
            <person name="Seo E."/>
            <person name="Kim K.T."/>
            <person name="Kim M.S."/>
            <person name="Lee J.M."/>
            <person name="Cheong K."/>
            <person name="Shin H.S."/>
            <person name="Kim S.B."/>
            <person name="Han K."/>
            <person name="Lee J."/>
            <person name="Park M."/>
            <person name="Lee H.A."/>
            <person name="Lee H.Y."/>
            <person name="Lee Y."/>
            <person name="Oh S."/>
            <person name="Lee J.H."/>
            <person name="Choi E."/>
            <person name="Choi E."/>
            <person name="Lee S.E."/>
            <person name="Jeon J."/>
            <person name="Kim H."/>
            <person name="Choi G."/>
            <person name="Song H."/>
            <person name="Lee J."/>
            <person name="Lee S.C."/>
            <person name="Kwon J.K."/>
            <person name="Lee H.Y."/>
            <person name="Koo N."/>
            <person name="Hong Y."/>
            <person name="Kim R.W."/>
            <person name="Kang W.H."/>
            <person name="Huh J.H."/>
            <person name="Kang B.C."/>
            <person name="Yang T.J."/>
            <person name="Lee Y.H."/>
            <person name="Bennetzen J.L."/>
            <person name="Choi D."/>
        </authorList>
    </citation>
    <scope>NUCLEOTIDE SEQUENCE [LARGE SCALE GENOMIC DNA]</scope>
    <source>
        <strain evidence="10">cv. PBC81</strain>
    </source>
</reference>
<dbReference type="EMBL" id="MLFT02000001">
    <property type="protein sequence ID" value="PHT60393.1"/>
    <property type="molecule type" value="Genomic_DNA"/>
</dbReference>
<feature type="region of interest" description="Disordered" evidence="7">
    <location>
        <begin position="487"/>
        <end position="615"/>
    </location>
</feature>
<gene>
    <name evidence="9" type="ORF">CQW23_02756</name>
</gene>
<evidence type="ECO:0000256" key="3">
    <source>
        <dbReference type="ARBA" id="ARBA00022771"/>
    </source>
</evidence>
<dbReference type="PANTHER" id="PTHR15725:SF14">
    <property type="entry name" value="ZINC FINGER CCCH DOMAIN-CONTAINING PROTEIN 11A"/>
    <property type="match status" value="1"/>
</dbReference>
<dbReference type="FunFam" id="4.10.1000.10:FF:000021">
    <property type="entry name" value="Zinc finger CCCH domain-containing protein 17"/>
    <property type="match status" value="1"/>
</dbReference>
<dbReference type="GO" id="GO:0003677">
    <property type="term" value="F:DNA binding"/>
    <property type="evidence" value="ECO:0007669"/>
    <property type="project" value="UniProtKB-KW"/>
</dbReference>
<dbReference type="OrthoDB" id="5395350at2759"/>
<accession>A0A2G2XSD0</accession>
<feature type="region of interest" description="Disordered" evidence="7">
    <location>
        <begin position="242"/>
        <end position="261"/>
    </location>
</feature>
<dbReference type="InterPro" id="IPR036855">
    <property type="entry name" value="Znf_CCCH_sf"/>
</dbReference>
<organism evidence="9 10">
    <name type="scientific">Capsicum baccatum</name>
    <name type="common">Peruvian pepper</name>
    <dbReference type="NCBI Taxonomy" id="33114"/>
    <lineage>
        <taxon>Eukaryota</taxon>
        <taxon>Viridiplantae</taxon>
        <taxon>Streptophyta</taxon>
        <taxon>Embryophyta</taxon>
        <taxon>Tracheophyta</taxon>
        <taxon>Spermatophyta</taxon>
        <taxon>Magnoliopsida</taxon>
        <taxon>eudicotyledons</taxon>
        <taxon>Gunneridae</taxon>
        <taxon>Pentapetalae</taxon>
        <taxon>asterids</taxon>
        <taxon>lamiids</taxon>
        <taxon>Solanales</taxon>
        <taxon>Solanaceae</taxon>
        <taxon>Solanoideae</taxon>
        <taxon>Capsiceae</taxon>
        <taxon>Capsicum</taxon>
    </lineage>
</organism>
<dbReference type="STRING" id="33114.A0A2G2XSD0"/>
<dbReference type="InterPro" id="IPR000571">
    <property type="entry name" value="Znf_CCCH"/>
</dbReference>
<dbReference type="PROSITE" id="PS50103">
    <property type="entry name" value="ZF_C3H1"/>
    <property type="match status" value="3"/>
</dbReference>
<evidence type="ECO:0000313" key="10">
    <source>
        <dbReference type="Proteomes" id="UP000224567"/>
    </source>
</evidence>
<feature type="region of interest" description="Disordered" evidence="7">
    <location>
        <begin position="417"/>
        <end position="441"/>
    </location>
</feature>
<evidence type="ECO:0000256" key="1">
    <source>
        <dbReference type="ARBA" id="ARBA00022723"/>
    </source>
</evidence>
<evidence type="ECO:0000256" key="4">
    <source>
        <dbReference type="ARBA" id="ARBA00022833"/>
    </source>
</evidence>
<feature type="region of interest" description="Disordered" evidence="7">
    <location>
        <begin position="381"/>
        <end position="400"/>
    </location>
</feature>
<proteinExistence type="predicted"/>
<dbReference type="PANTHER" id="PTHR15725">
    <property type="entry name" value="ZN-FINGER, C-X8-C-X5-C-X3-H TYPE-CONTAINING"/>
    <property type="match status" value="1"/>
</dbReference>
<dbReference type="AlphaFoldDB" id="A0A2G2XSD0"/>
<feature type="zinc finger region" description="C3H1-type" evidence="6">
    <location>
        <begin position="45"/>
        <end position="73"/>
    </location>
</feature>
<dbReference type="GO" id="GO:0003729">
    <property type="term" value="F:mRNA binding"/>
    <property type="evidence" value="ECO:0007669"/>
    <property type="project" value="TreeGrafter"/>
</dbReference>
<name>A0A2G2XSD0_CAPBA</name>
<feature type="domain" description="C3H1-type" evidence="8">
    <location>
        <begin position="75"/>
        <end position="101"/>
    </location>
</feature>
<feature type="compositionally biased region" description="Basic and acidic residues" evidence="7">
    <location>
        <begin position="417"/>
        <end position="433"/>
    </location>
</feature>